<evidence type="ECO:0000256" key="1">
    <source>
        <dbReference type="ARBA" id="ARBA00004167"/>
    </source>
</evidence>
<dbReference type="RefSeq" id="WP_100103256.1">
    <property type="nucleotide sequence ID" value="NZ_CAWNMT010000001.1"/>
</dbReference>
<sequence>MFTKKEAYLKTAQGFELKWRQRDKRDKTIAFIIAGGGTAFGLLSLIAIIILLPLKQTNTELYAADKLAGTVEKVTTVEKGELSENSALARYFTQQYVRLREGYDYFRLQHDYDMVQRYGNEAVNKAYLDWWNSPSAPDKVFKDAEYTAEITFITHFISASSNPDNPDLLATLRFRKDIRDVRSGHVQPEYWTVRMTWRFEPQQAMTDAQRAHNPLGFVVTSYQREKEQGE</sequence>
<protein>
    <submittedName>
        <fullName evidence="7">Conjugal transfer protein</fullName>
    </submittedName>
</protein>
<name>A0A2D3T7M3_9ENTR</name>
<dbReference type="EMBL" id="CP017606">
    <property type="protein sequence ID" value="ATW29814.1"/>
    <property type="molecule type" value="Genomic_DNA"/>
</dbReference>
<dbReference type="InterPro" id="IPR032710">
    <property type="entry name" value="NTF2-like_dom_sf"/>
</dbReference>
<keyword evidence="2 5" id="KW-0812">Transmembrane</keyword>
<organism evidence="7 8">
    <name type="scientific">Candidatus Williamhamiltonella defendens</name>
    <dbReference type="NCBI Taxonomy" id="138072"/>
    <lineage>
        <taxon>Bacteria</taxon>
        <taxon>Pseudomonadati</taxon>
        <taxon>Pseudomonadota</taxon>
        <taxon>Gammaproteobacteria</taxon>
        <taxon>Enterobacterales</taxon>
        <taxon>Enterobacteriaceae</taxon>
        <taxon>aphid secondary symbionts</taxon>
        <taxon>Candidatus Williamhamiltonella</taxon>
    </lineage>
</organism>
<dbReference type="AlphaFoldDB" id="A0A2D3T7M3"/>
<evidence type="ECO:0000256" key="2">
    <source>
        <dbReference type="ARBA" id="ARBA00022692"/>
    </source>
</evidence>
<comment type="subcellular location">
    <subcellularLocation>
        <location evidence="1">Membrane</location>
        <topology evidence="1">Single-pass membrane protein</topology>
    </subcellularLocation>
</comment>
<dbReference type="CDD" id="cd16424">
    <property type="entry name" value="VirB8"/>
    <property type="match status" value="1"/>
</dbReference>
<dbReference type="InterPro" id="IPR007430">
    <property type="entry name" value="VirB8"/>
</dbReference>
<reference evidence="8" key="2">
    <citation type="submission" date="2017-11" db="EMBL/GenBank/DDBJ databases">
        <title>PacBio sequencing of new strain of the secondary endosymbiont Candidatus Hamiltonella defensa.</title>
        <authorList>
            <person name="Strand M.R."/>
            <person name="Oliver K."/>
        </authorList>
    </citation>
    <scope>NUCLEOTIDE SEQUENCE [LARGE SCALE GENOMIC DNA]</scope>
    <source>
        <strain evidence="8">A2C</strain>
    </source>
</reference>
<dbReference type="SUPFAM" id="SSF54427">
    <property type="entry name" value="NTF2-like"/>
    <property type="match status" value="1"/>
</dbReference>
<dbReference type="Proteomes" id="UP000230008">
    <property type="component" value="Chromosome"/>
</dbReference>
<keyword evidence="3 5" id="KW-1133">Transmembrane helix</keyword>
<proteinExistence type="predicted"/>
<evidence type="ECO:0000313" key="7">
    <source>
        <dbReference type="EMBL" id="ATW29814.1"/>
    </source>
</evidence>
<accession>A0A2D3T7M3</accession>
<gene>
    <name evidence="7" type="ORF">BJP41_05095</name>
</gene>
<reference evidence="8" key="1">
    <citation type="submission" date="2016-10" db="EMBL/GenBank/DDBJ databases">
        <authorList>
            <person name="Chevignon G."/>
        </authorList>
    </citation>
    <scope>NUCLEOTIDE SEQUENCE [LARGE SCALE GENOMIC DNA]</scope>
    <source>
        <strain evidence="8">A2C</strain>
    </source>
</reference>
<evidence type="ECO:0000256" key="4">
    <source>
        <dbReference type="ARBA" id="ARBA00023136"/>
    </source>
</evidence>
<evidence type="ECO:0000256" key="5">
    <source>
        <dbReference type="SAM" id="Phobius"/>
    </source>
</evidence>
<evidence type="ECO:0000259" key="6">
    <source>
        <dbReference type="Pfam" id="PF04335"/>
    </source>
</evidence>
<feature type="domain" description="Bacterial virulence protein VirB8" evidence="6">
    <location>
        <begin position="21"/>
        <end position="227"/>
    </location>
</feature>
<keyword evidence="4 5" id="KW-0472">Membrane</keyword>
<evidence type="ECO:0000256" key="3">
    <source>
        <dbReference type="ARBA" id="ARBA00022989"/>
    </source>
</evidence>
<dbReference type="GO" id="GO:0016020">
    <property type="term" value="C:membrane"/>
    <property type="evidence" value="ECO:0007669"/>
    <property type="project" value="UniProtKB-SubCell"/>
</dbReference>
<evidence type="ECO:0000313" key="8">
    <source>
        <dbReference type="Proteomes" id="UP000230008"/>
    </source>
</evidence>
<dbReference type="Pfam" id="PF04335">
    <property type="entry name" value="VirB8"/>
    <property type="match status" value="1"/>
</dbReference>
<dbReference type="Gene3D" id="3.10.450.230">
    <property type="entry name" value="VirB8 protein"/>
    <property type="match status" value="1"/>
</dbReference>
<feature type="transmembrane region" description="Helical" evidence="5">
    <location>
        <begin position="28"/>
        <end position="52"/>
    </location>
</feature>